<dbReference type="SUPFAM" id="SSF52172">
    <property type="entry name" value="CheY-like"/>
    <property type="match status" value="1"/>
</dbReference>
<keyword evidence="2" id="KW-0067">ATP-binding</keyword>
<dbReference type="CDD" id="cd00009">
    <property type="entry name" value="AAA"/>
    <property type="match status" value="1"/>
</dbReference>
<accession>A0A3B1C284</accession>
<dbReference type="Pfam" id="PF00158">
    <property type="entry name" value="Sigma54_activat"/>
    <property type="match status" value="1"/>
</dbReference>
<feature type="coiled-coil region" evidence="7">
    <location>
        <begin position="456"/>
        <end position="483"/>
    </location>
</feature>
<dbReference type="InterPro" id="IPR058031">
    <property type="entry name" value="AAA_lid_NorR"/>
</dbReference>
<evidence type="ECO:0000256" key="3">
    <source>
        <dbReference type="ARBA" id="ARBA00023015"/>
    </source>
</evidence>
<keyword evidence="1" id="KW-0547">Nucleotide-binding</keyword>
<evidence type="ECO:0000256" key="4">
    <source>
        <dbReference type="ARBA" id="ARBA00023125"/>
    </source>
</evidence>
<keyword evidence="10" id="KW-0282">Flagellum</keyword>
<dbReference type="Pfam" id="PF25601">
    <property type="entry name" value="AAA_lid_14"/>
    <property type="match status" value="1"/>
</dbReference>
<dbReference type="PROSITE" id="PS00688">
    <property type="entry name" value="SIGMA54_INTERACT_3"/>
    <property type="match status" value="1"/>
</dbReference>
<protein>
    <submittedName>
        <fullName evidence="10">Flagellar regulatory protein FleQ</fullName>
    </submittedName>
</protein>
<keyword evidence="5" id="KW-0010">Activator</keyword>
<dbReference type="Gene3D" id="3.40.50.2300">
    <property type="match status" value="1"/>
</dbReference>
<dbReference type="Pfam" id="PF00072">
    <property type="entry name" value="Response_reg"/>
    <property type="match status" value="1"/>
</dbReference>
<dbReference type="CDD" id="cd00156">
    <property type="entry name" value="REC"/>
    <property type="match status" value="1"/>
</dbReference>
<organism evidence="10">
    <name type="scientific">hydrothermal vent metagenome</name>
    <dbReference type="NCBI Taxonomy" id="652676"/>
    <lineage>
        <taxon>unclassified sequences</taxon>
        <taxon>metagenomes</taxon>
        <taxon>ecological metagenomes</taxon>
    </lineage>
</organism>
<dbReference type="InterPro" id="IPR003593">
    <property type="entry name" value="AAA+_ATPase"/>
</dbReference>
<proteinExistence type="predicted"/>
<dbReference type="PROSITE" id="PS50110">
    <property type="entry name" value="RESPONSE_REGULATORY"/>
    <property type="match status" value="1"/>
</dbReference>
<evidence type="ECO:0000256" key="5">
    <source>
        <dbReference type="ARBA" id="ARBA00023159"/>
    </source>
</evidence>
<reference evidence="10" key="1">
    <citation type="submission" date="2018-06" db="EMBL/GenBank/DDBJ databases">
        <authorList>
            <person name="Zhirakovskaya E."/>
        </authorList>
    </citation>
    <scope>NUCLEOTIDE SEQUENCE</scope>
</reference>
<evidence type="ECO:0000256" key="1">
    <source>
        <dbReference type="ARBA" id="ARBA00022741"/>
    </source>
</evidence>
<dbReference type="PANTHER" id="PTHR32071">
    <property type="entry name" value="TRANSCRIPTIONAL REGULATORY PROTEIN"/>
    <property type="match status" value="1"/>
</dbReference>
<evidence type="ECO:0000256" key="6">
    <source>
        <dbReference type="ARBA" id="ARBA00023163"/>
    </source>
</evidence>
<dbReference type="InterPro" id="IPR002197">
    <property type="entry name" value="HTH_Fis"/>
</dbReference>
<dbReference type="SUPFAM" id="SSF52540">
    <property type="entry name" value="P-loop containing nucleoside triphosphate hydrolases"/>
    <property type="match status" value="1"/>
</dbReference>
<dbReference type="InterPro" id="IPR025944">
    <property type="entry name" value="Sigma_54_int_dom_CS"/>
</dbReference>
<sequence>MPVFLKFCDKARLFEAKYEAMENKRILIVDDTPENVELLSVLIERNDWAYKSVNSGAEGLKIMEKEPYDLVLADLMMPHMNGLELLDKIKELWPGTEVVIITAFGSIPTAIEAIKKGAYTYLLRPFEPEEVELTIKKIFEFQNIRSENTMLREELSRILKYDTIVSKSFTMKKIFQQIDSLAKTSSTVLIQGESGVGKELIARAIHNKSQRANQPFIKVSCAALSEHLLESELFGHEKGAFTGAISSRKGRFELADKGALFLDEIGEISLSVQVKLLRATQEREFERVGGAATLKTDARIISATNKNLTEQVAKGAFREDLFYRLNVITLQIPPLRERREDISMLVYHFLKRFSEEMNKDAKAISDEALGVLAGYAWPGNIRELQNVIERAVVLSTNQIIETSDLPENIRPARIANPIPEVEPEEIVPLRVAKSAWEKRYIEKALSRHNGNISRTAEAIELARKNLQEKIKQYAIEAKKFAGKNAGAS</sequence>
<dbReference type="Gene3D" id="1.10.10.60">
    <property type="entry name" value="Homeodomain-like"/>
    <property type="match status" value="1"/>
</dbReference>
<evidence type="ECO:0000256" key="7">
    <source>
        <dbReference type="SAM" id="Coils"/>
    </source>
</evidence>
<dbReference type="InterPro" id="IPR009057">
    <property type="entry name" value="Homeodomain-like_sf"/>
</dbReference>
<keyword evidence="4" id="KW-0238">DNA-binding</keyword>
<dbReference type="InterPro" id="IPR002078">
    <property type="entry name" value="Sigma_54_int"/>
</dbReference>
<dbReference type="GO" id="GO:0000160">
    <property type="term" value="P:phosphorelay signal transduction system"/>
    <property type="evidence" value="ECO:0007669"/>
    <property type="project" value="InterPro"/>
</dbReference>
<dbReference type="SMART" id="SM00448">
    <property type="entry name" value="REC"/>
    <property type="match status" value="1"/>
</dbReference>
<evidence type="ECO:0000259" key="8">
    <source>
        <dbReference type="PROSITE" id="PS50045"/>
    </source>
</evidence>
<dbReference type="Gene3D" id="1.10.8.60">
    <property type="match status" value="1"/>
</dbReference>
<feature type="domain" description="Sigma-54 factor interaction" evidence="8">
    <location>
        <begin position="164"/>
        <end position="393"/>
    </location>
</feature>
<dbReference type="GO" id="GO:0043565">
    <property type="term" value="F:sequence-specific DNA binding"/>
    <property type="evidence" value="ECO:0007669"/>
    <property type="project" value="InterPro"/>
</dbReference>
<evidence type="ECO:0000313" key="10">
    <source>
        <dbReference type="EMBL" id="VAX24299.1"/>
    </source>
</evidence>
<dbReference type="SMART" id="SM00382">
    <property type="entry name" value="AAA"/>
    <property type="match status" value="1"/>
</dbReference>
<keyword evidence="3" id="KW-0805">Transcription regulation</keyword>
<dbReference type="EMBL" id="UOGB01000292">
    <property type="protein sequence ID" value="VAX24299.1"/>
    <property type="molecule type" value="Genomic_DNA"/>
</dbReference>
<dbReference type="InterPro" id="IPR027417">
    <property type="entry name" value="P-loop_NTPase"/>
</dbReference>
<dbReference type="SUPFAM" id="SSF46689">
    <property type="entry name" value="Homeodomain-like"/>
    <property type="match status" value="1"/>
</dbReference>
<keyword evidence="10" id="KW-0969">Cilium</keyword>
<dbReference type="GO" id="GO:0006355">
    <property type="term" value="P:regulation of DNA-templated transcription"/>
    <property type="evidence" value="ECO:0007669"/>
    <property type="project" value="InterPro"/>
</dbReference>
<dbReference type="PROSITE" id="PS50045">
    <property type="entry name" value="SIGMA54_INTERACT_4"/>
    <property type="match status" value="1"/>
</dbReference>
<evidence type="ECO:0000256" key="2">
    <source>
        <dbReference type="ARBA" id="ARBA00022840"/>
    </source>
</evidence>
<dbReference type="FunFam" id="1.10.8.60:FF:000014">
    <property type="entry name" value="DNA-binding transcriptional regulator NtrC"/>
    <property type="match status" value="1"/>
</dbReference>
<dbReference type="PRINTS" id="PR01590">
    <property type="entry name" value="HTHFIS"/>
</dbReference>
<name>A0A3B1C284_9ZZZZ</name>
<keyword evidence="7" id="KW-0175">Coiled coil</keyword>
<dbReference type="InterPro" id="IPR011006">
    <property type="entry name" value="CheY-like_superfamily"/>
</dbReference>
<keyword evidence="10" id="KW-0966">Cell projection</keyword>
<dbReference type="InterPro" id="IPR025662">
    <property type="entry name" value="Sigma_54_int_dom_ATP-bd_1"/>
</dbReference>
<dbReference type="InterPro" id="IPR001789">
    <property type="entry name" value="Sig_transdc_resp-reg_receiver"/>
</dbReference>
<dbReference type="Gene3D" id="3.40.50.300">
    <property type="entry name" value="P-loop containing nucleotide triphosphate hydrolases"/>
    <property type="match status" value="1"/>
</dbReference>
<dbReference type="GO" id="GO:0005524">
    <property type="term" value="F:ATP binding"/>
    <property type="evidence" value="ECO:0007669"/>
    <property type="project" value="UniProtKB-KW"/>
</dbReference>
<dbReference type="FunFam" id="3.40.50.300:FF:000006">
    <property type="entry name" value="DNA-binding transcriptional regulator NtrC"/>
    <property type="match status" value="1"/>
</dbReference>
<feature type="domain" description="Response regulatory" evidence="9">
    <location>
        <begin position="25"/>
        <end position="139"/>
    </location>
</feature>
<keyword evidence="6" id="KW-0804">Transcription</keyword>
<dbReference type="AlphaFoldDB" id="A0A3B1C284"/>
<evidence type="ECO:0000259" key="9">
    <source>
        <dbReference type="PROSITE" id="PS50110"/>
    </source>
</evidence>
<gene>
    <name evidence="10" type="ORF">MNBD_NITROSPINAE03-1609</name>
</gene>
<dbReference type="PROSITE" id="PS00675">
    <property type="entry name" value="SIGMA54_INTERACT_1"/>
    <property type="match status" value="1"/>
</dbReference>
<dbReference type="Pfam" id="PF02954">
    <property type="entry name" value="HTH_8"/>
    <property type="match status" value="1"/>
</dbReference>